<dbReference type="PANTHER" id="PTHR43802">
    <property type="entry name" value="ENOYL-COA HYDRATASE"/>
    <property type="match status" value="1"/>
</dbReference>
<dbReference type="InterPro" id="IPR014748">
    <property type="entry name" value="Enoyl-CoA_hydra_C"/>
</dbReference>
<protein>
    <submittedName>
        <fullName evidence="2">Short chain enoyl-CoA hydratase /Enoyl-CoA hydratase</fullName>
    </submittedName>
</protein>
<dbReference type="EMBL" id="FXTY01000002">
    <property type="protein sequence ID" value="SMP14575.1"/>
    <property type="molecule type" value="Genomic_DNA"/>
</dbReference>
<dbReference type="SUPFAM" id="SSF52096">
    <property type="entry name" value="ClpP/crotonase"/>
    <property type="match status" value="1"/>
</dbReference>
<evidence type="ECO:0000256" key="1">
    <source>
        <dbReference type="ARBA" id="ARBA00005254"/>
    </source>
</evidence>
<comment type="caution">
    <text evidence="2">The sequence shown here is derived from an EMBL/GenBank/DDBJ whole genome shotgun (WGS) entry which is preliminary data.</text>
</comment>
<dbReference type="Proteomes" id="UP001157961">
    <property type="component" value="Unassembled WGS sequence"/>
</dbReference>
<dbReference type="CDD" id="cd06558">
    <property type="entry name" value="crotonase-like"/>
    <property type="match status" value="1"/>
</dbReference>
<evidence type="ECO:0000313" key="2">
    <source>
        <dbReference type="EMBL" id="SMP14575.1"/>
    </source>
</evidence>
<dbReference type="PANTHER" id="PTHR43802:SF1">
    <property type="entry name" value="IP11341P-RELATED"/>
    <property type="match status" value="1"/>
</dbReference>
<dbReference type="Gene3D" id="1.10.12.10">
    <property type="entry name" value="Lyase 2-enoyl-coa Hydratase, Chain A, domain 2"/>
    <property type="match status" value="1"/>
</dbReference>
<keyword evidence="3" id="KW-1185">Reference proteome</keyword>
<evidence type="ECO:0000313" key="3">
    <source>
        <dbReference type="Proteomes" id="UP001157961"/>
    </source>
</evidence>
<dbReference type="InterPro" id="IPR001753">
    <property type="entry name" value="Enoyl-CoA_hydra/iso"/>
</dbReference>
<accession>A0ABY1NP12</accession>
<dbReference type="Gene3D" id="3.90.226.10">
    <property type="entry name" value="2-enoyl-CoA Hydratase, Chain A, domain 1"/>
    <property type="match status" value="1"/>
</dbReference>
<organism evidence="2 3">
    <name type="scientific">Shimia sagamensis</name>
    <dbReference type="NCBI Taxonomy" id="1566352"/>
    <lineage>
        <taxon>Bacteria</taxon>
        <taxon>Pseudomonadati</taxon>
        <taxon>Pseudomonadota</taxon>
        <taxon>Alphaproteobacteria</taxon>
        <taxon>Rhodobacterales</taxon>
        <taxon>Roseobacteraceae</taxon>
    </lineage>
</organism>
<name>A0ABY1NP12_9RHOB</name>
<comment type="similarity">
    <text evidence="1">Belongs to the enoyl-CoA hydratase/isomerase family.</text>
</comment>
<dbReference type="InterPro" id="IPR029045">
    <property type="entry name" value="ClpP/crotonase-like_dom_sf"/>
</dbReference>
<dbReference type="Pfam" id="PF00378">
    <property type="entry name" value="ECH_1"/>
    <property type="match status" value="1"/>
</dbReference>
<dbReference type="RefSeq" id="WP_283425415.1">
    <property type="nucleotide sequence ID" value="NZ_FXTY01000002.1"/>
</dbReference>
<gene>
    <name evidence="2" type="ORF">SAMN06265373_102697</name>
</gene>
<reference evidence="2 3" key="1">
    <citation type="submission" date="2017-05" db="EMBL/GenBank/DDBJ databases">
        <authorList>
            <person name="Varghese N."/>
            <person name="Submissions S."/>
        </authorList>
    </citation>
    <scope>NUCLEOTIDE SEQUENCE [LARGE SCALE GENOMIC DNA]</scope>
    <source>
        <strain evidence="2 3">DSM 29734</strain>
    </source>
</reference>
<proteinExistence type="inferred from homology"/>
<sequence>MSDQPLLSERIDNALVLTLNDPARLNPIRVATREALSKALEQAEEDTSIRAVILTGAGGNFSSGGDIAAMDAPARLKRINFEHVKHMVNQITGGSVPVIAAVEGWAAGAGLAVAMMCDTVIAGKSARFMAAFPKIGLMPDYGLLASLPARVGQARARQIMLYAKPVNAERAENIGMVDELVEDGTALDAALKLAKHVETLGPEALRAIKAFDSGRMDRAIDYERDLQPLLLGSENAQEGRAAFFDKRPPKFKPS</sequence>